<feature type="signal peptide" evidence="1">
    <location>
        <begin position="1"/>
        <end position="20"/>
    </location>
</feature>
<evidence type="ECO:0008006" key="4">
    <source>
        <dbReference type="Google" id="ProtNLM"/>
    </source>
</evidence>
<evidence type="ECO:0000256" key="1">
    <source>
        <dbReference type="SAM" id="SignalP"/>
    </source>
</evidence>
<dbReference type="AlphaFoldDB" id="A0A0S8G0V0"/>
<evidence type="ECO:0000313" key="2">
    <source>
        <dbReference type="EMBL" id="KPK66146.1"/>
    </source>
</evidence>
<keyword evidence="1" id="KW-0732">Signal</keyword>
<feature type="chain" id="PRO_5006646619" description="Outer membrane protein beta-barrel domain-containing protein" evidence="1">
    <location>
        <begin position="21"/>
        <end position="229"/>
    </location>
</feature>
<proteinExistence type="predicted"/>
<reference evidence="2 3" key="1">
    <citation type="journal article" date="2015" name="Microbiome">
        <title>Genomic resolution of linkages in carbon, nitrogen, and sulfur cycling among widespread estuary sediment bacteria.</title>
        <authorList>
            <person name="Baker B.J."/>
            <person name="Lazar C.S."/>
            <person name="Teske A.P."/>
            <person name="Dick G.J."/>
        </authorList>
    </citation>
    <scope>NUCLEOTIDE SEQUENCE [LARGE SCALE GENOMIC DNA]</scope>
    <source>
        <strain evidence="2">SM23_40</strain>
    </source>
</reference>
<comment type="caution">
    <text evidence="2">The sequence shown here is derived from an EMBL/GenBank/DDBJ whole genome shotgun (WGS) entry which is preliminary data.</text>
</comment>
<evidence type="ECO:0000313" key="3">
    <source>
        <dbReference type="Proteomes" id="UP000051717"/>
    </source>
</evidence>
<dbReference type="Proteomes" id="UP000051717">
    <property type="component" value="Unassembled WGS sequence"/>
</dbReference>
<protein>
    <recommendedName>
        <fullName evidence="4">Outer membrane protein beta-barrel domain-containing protein</fullName>
    </recommendedName>
</protein>
<sequence>MFRKGAFVALVLLVVCSEQAGAQAFDLLFFNGQRQGFTVGAGVGVGPSYIHSEAGERSDDVFRIGPGLDFRFGLAPTNNLHFFTGAKMCMCYWDKIGETYGDYFDAMRGDDLKAVGAIIAFPFAIGIIPMMGSHTVFGLVGATYYLNEAAPSYFFEGTVGVGIVPDEFGKDTRGGTGFSVGAGYEFVPHFNIRGDILYGHGVDEPMGYRTYEESATGVTLLVTMNVIAY</sequence>
<gene>
    <name evidence="2" type="ORF">AMJ82_12005</name>
</gene>
<name>A0A0S8G0V0_UNCT6</name>
<accession>A0A0S8G0V0</accession>
<dbReference type="EMBL" id="LJUI01000174">
    <property type="protein sequence ID" value="KPK66146.1"/>
    <property type="molecule type" value="Genomic_DNA"/>
</dbReference>
<organism evidence="2 3">
    <name type="scientific">candidate division TA06 bacterium SM23_40</name>
    <dbReference type="NCBI Taxonomy" id="1703774"/>
    <lineage>
        <taxon>Bacteria</taxon>
        <taxon>Bacteria division TA06</taxon>
    </lineage>
</organism>